<evidence type="ECO:0000313" key="1">
    <source>
        <dbReference type="EMBL" id="KAJ8321463.1"/>
    </source>
</evidence>
<organism evidence="1 2">
    <name type="scientific">Tegillarca granosa</name>
    <name type="common">Malaysian cockle</name>
    <name type="synonym">Anadara granosa</name>
    <dbReference type="NCBI Taxonomy" id="220873"/>
    <lineage>
        <taxon>Eukaryota</taxon>
        <taxon>Metazoa</taxon>
        <taxon>Spiralia</taxon>
        <taxon>Lophotrochozoa</taxon>
        <taxon>Mollusca</taxon>
        <taxon>Bivalvia</taxon>
        <taxon>Autobranchia</taxon>
        <taxon>Pteriomorphia</taxon>
        <taxon>Arcoida</taxon>
        <taxon>Arcoidea</taxon>
        <taxon>Arcidae</taxon>
        <taxon>Tegillarca</taxon>
    </lineage>
</organism>
<proteinExistence type="predicted"/>
<name>A0ABQ9G0J1_TEGGR</name>
<dbReference type="EMBL" id="JARBDR010000069">
    <property type="protein sequence ID" value="KAJ8321463.1"/>
    <property type="molecule type" value="Genomic_DNA"/>
</dbReference>
<evidence type="ECO:0008006" key="3">
    <source>
        <dbReference type="Google" id="ProtNLM"/>
    </source>
</evidence>
<evidence type="ECO:0000313" key="2">
    <source>
        <dbReference type="Proteomes" id="UP001217089"/>
    </source>
</evidence>
<gene>
    <name evidence="1" type="ORF">KUTeg_000986</name>
</gene>
<reference evidence="1 2" key="1">
    <citation type="submission" date="2022-12" db="EMBL/GenBank/DDBJ databases">
        <title>Chromosome-level genome of Tegillarca granosa.</title>
        <authorList>
            <person name="Kim J."/>
        </authorList>
    </citation>
    <scope>NUCLEOTIDE SEQUENCE [LARGE SCALE GENOMIC DNA]</scope>
    <source>
        <strain evidence="1">Teg-2019</strain>
        <tissue evidence="1">Adductor muscle</tissue>
    </source>
</reference>
<comment type="caution">
    <text evidence="1">The sequence shown here is derived from an EMBL/GenBank/DDBJ whole genome shotgun (WGS) entry which is preliminary data.</text>
</comment>
<protein>
    <recommendedName>
        <fullName evidence="3">Nuclease HARBI1</fullName>
    </recommendedName>
</protein>
<accession>A0ABQ9G0J1</accession>
<dbReference type="Proteomes" id="UP001217089">
    <property type="component" value="Unassembled WGS sequence"/>
</dbReference>
<keyword evidence="2" id="KW-1185">Reference proteome</keyword>
<sequence>MANYLDRLRQLDDIPVQRNVLRERNNPLEEYNNVDVFKRYRFEKDNVVHIFHTIKENKYHLMENRGLPIPPMLQLLATLRFYVTGTLESVQYDLYNISQSSVSRIVSKESGFIAAEANNYIRFPTPNNYHRIFKNILLLGPCLGL</sequence>